<protein>
    <submittedName>
        <fullName evidence="2">Uncharacterized protein</fullName>
    </submittedName>
</protein>
<dbReference type="AlphaFoldDB" id="I7G8W8"/>
<dbReference type="Proteomes" id="UP000006158">
    <property type="component" value="Chromosome"/>
</dbReference>
<evidence type="ECO:0000313" key="2">
    <source>
        <dbReference type="EMBL" id="AFP39636.1"/>
    </source>
</evidence>
<name>I7G8W8_MYCS2</name>
<reference evidence="2 3" key="2">
    <citation type="journal article" date="2009" name="Genome Res.">
        <title>Ortho-proteogenomics: multiple proteomes investigation through orthology and a new MS-based protocol.</title>
        <authorList>
            <person name="Gallien S."/>
            <person name="Perrodou E."/>
            <person name="Carapito C."/>
            <person name="Deshayes C."/>
            <person name="Reyrat J.M."/>
            <person name="Van Dorsselaer A."/>
            <person name="Poch O."/>
            <person name="Schaeffer C."/>
            <person name="Lecompte O."/>
        </authorList>
    </citation>
    <scope>NUCLEOTIDE SEQUENCE [LARGE SCALE GENOMIC DNA]</scope>
    <source>
        <strain evidence="3">ATCC 700084 / mc(2)155</strain>
    </source>
</reference>
<evidence type="ECO:0000313" key="3">
    <source>
        <dbReference type="Proteomes" id="UP000006158"/>
    </source>
</evidence>
<sequence>MKVADNIGRAILLINMRYGVPHRSWGKPDIPKGASTGRGRDSNGPLHQWRCRAGRSRADHLDLSGTGREHRPELGELV</sequence>
<dbReference type="KEGG" id="msg:MSMEI_3173"/>
<feature type="compositionally biased region" description="Basic and acidic residues" evidence="1">
    <location>
        <begin position="56"/>
        <end position="78"/>
    </location>
</feature>
<feature type="region of interest" description="Disordered" evidence="1">
    <location>
        <begin position="24"/>
        <end position="78"/>
    </location>
</feature>
<evidence type="ECO:0000256" key="1">
    <source>
        <dbReference type="SAM" id="MobiDB-lite"/>
    </source>
</evidence>
<organism evidence="2 3">
    <name type="scientific">Mycolicibacterium smegmatis (strain ATCC 700084 / mc(2)155)</name>
    <name type="common">Mycobacterium smegmatis</name>
    <dbReference type="NCBI Taxonomy" id="246196"/>
    <lineage>
        <taxon>Bacteria</taxon>
        <taxon>Bacillati</taxon>
        <taxon>Actinomycetota</taxon>
        <taxon>Actinomycetes</taxon>
        <taxon>Mycobacteriales</taxon>
        <taxon>Mycobacteriaceae</taxon>
        <taxon>Mycolicibacterium</taxon>
    </lineage>
</organism>
<gene>
    <name evidence="2" type="ordered locus">MSMEI_3173</name>
</gene>
<proteinExistence type="predicted"/>
<accession>I7G8W8</accession>
<reference evidence="2 3" key="1">
    <citation type="journal article" date="2007" name="Genome Biol.">
        <title>Interrupted coding sequences in Mycobacterium smegmatis: authentic mutations or sequencing errors?</title>
        <authorList>
            <person name="Deshayes C."/>
            <person name="Perrodou E."/>
            <person name="Gallien S."/>
            <person name="Euphrasie D."/>
            <person name="Schaeffer C."/>
            <person name="Van-Dorsselaer A."/>
            <person name="Poch O."/>
            <person name="Lecompte O."/>
            <person name="Reyrat J.M."/>
        </authorList>
    </citation>
    <scope>NUCLEOTIDE SEQUENCE [LARGE SCALE GENOMIC DNA]</scope>
    <source>
        <strain evidence="3">ATCC 700084 / mc(2)155</strain>
    </source>
</reference>
<dbReference type="EMBL" id="CP001663">
    <property type="protein sequence ID" value="AFP39636.1"/>
    <property type="molecule type" value="Genomic_DNA"/>
</dbReference>